<feature type="region of interest" description="Disordered" evidence="1">
    <location>
        <begin position="756"/>
        <end position="804"/>
    </location>
</feature>
<organism evidence="2 3">
    <name type="scientific">Seiridium cardinale</name>
    <dbReference type="NCBI Taxonomy" id="138064"/>
    <lineage>
        <taxon>Eukaryota</taxon>
        <taxon>Fungi</taxon>
        <taxon>Dikarya</taxon>
        <taxon>Ascomycota</taxon>
        <taxon>Pezizomycotina</taxon>
        <taxon>Sordariomycetes</taxon>
        <taxon>Xylariomycetidae</taxon>
        <taxon>Amphisphaeriales</taxon>
        <taxon>Sporocadaceae</taxon>
        <taxon>Seiridium</taxon>
    </lineage>
</organism>
<name>A0ABR2XZX4_9PEZI</name>
<feature type="compositionally biased region" description="Gly residues" evidence="1">
    <location>
        <begin position="939"/>
        <end position="953"/>
    </location>
</feature>
<protein>
    <submittedName>
        <fullName evidence="2">Uncharacterized protein</fullName>
    </submittedName>
</protein>
<feature type="region of interest" description="Disordered" evidence="1">
    <location>
        <begin position="490"/>
        <end position="510"/>
    </location>
</feature>
<feature type="region of interest" description="Disordered" evidence="1">
    <location>
        <begin position="906"/>
        <end position="973"/>
    </location>
</feature>
<feature type="region of interest" description="Disordered" evidence="1">
    <location>
        <begin position="535"/>
        <end position="557"/>
    </location>
</feature>
<gene>
    <name evidence="2" type="ORF">SCAR479_03845</name>
</gene>
<dbReference type="Proteomes" id="UP001465668">
    <property type="component" value="Unassembled WGS sequence"/>
</dbReference>
<feature type="compositionally biased region" description="Polar residues" evidence="1">
    <location>
        <begin position="41"/>
        <end position="52"/>
    </location>
</feature>
<feature type="compositionally biased region" description="Acidic residues" evidence="1">
    <location>
        <begin position="785"/>
        <end position="800"/>
    </location>
</feature>
<feature type="compositionally biased region" description="Basic and acidic residues" evidence="1">
    <location>
        <begin position="906"/>
        <end position="925"/>
    </location>
</feature>
<evidence type="ECO:0000313" key="2">
    <source>
        <dbReference type="EMBL" id="KAK9779363.1"/>
    </source>
</evidence>
<feature type="compositionally biased region" description="Basic residues" evidence="1">
    <location>
        <begin position="535"/>
        <end position="546"/>
    </location>
</feature>
<sequence length="1234" mass="133575">MAGPYTQVAQEEQDRNDDDASPPISLSPALSSSPMPLLRSVDSTFTPVSMDSDSYPVRGIADKVVAASHHDQEKSIPQAATDNADAVDLAQSVTASARATAAIDPRPTKNEYDLLSPSSGAVDAASSGPSSPISNLDNTRPDADQQKEPTESLTYARDNTGPTATTNHNRDPSCTLAKSPAPIEGSTDSQHTTIVKPKPILRTASTKRVNLIHPSPTVRSRSSSHASNIAQLEATAEKLSMTSSIEDAIRDLHEEQKRSDSRRSSILAASTGFGPDYKESFPFTRQVSGASSILETNNAARHGGYSPAGYVMSPNNSLLSTPSRLRSASHSRSDPDSGESLTRNGPGKSSTRSAKSTTKPSLTDIAEMEPTGLTLAAMDEADKLGTHPEEEETTRIPALEDVELTPNADHQNNHMTDYWGDATAEIEAAQTQHHVQRPRSSAGSTGTYEQAEMAFADFDGAHCSPEADEDAFEPPFDLDLTLQMPVNEHLNRPRISGPRNPTARPKSYLDPATGQQMMYYPARVPMMLNLPQKLSKKPKAAVRNQRRSQVLSAMPEANRQSAAWLPEVLPEPLFDPLGSGSNSDLSAPPPQPDSVLEAGPAPHPLEDEAMPQPRPNPQPVNEEARKSRMSVMDPADKRKSRMSYAMNNLPPQLRASAFFDMPSESPHIELKDGSAMATLDSILDASAKAPVSAFTDHAFAGKLGNEIYGTEKRKSHMRSASTADVLEVKKRSSIFHLRAPSKISIKSAMVDDRRNTITSPKLASNVDGESDDERTKLSGSIDGEHVEEQDEENEVYSDDDPALHGPPTTLLAELQIRKRQQKMRTKAPTSLYPNGMHSTLLEIDAVVEMERKNRKGKKINLAWEGPNDAADESDDEDVPLGLLAAKKNGNLGVNSFQEMNRPLGLMERRNLEDNEPLSRRRDRLQGRPTLAPRRSLMTLGGGGGALGMSGGLGPPSPSLRIQTPDEDEHEGETLAERMRRLRAQDGGNNPLPQARPVSAAFSTELLSQLGDTFKGEQESVSSGKGKERAALPEEEETLGQRRRRLQAEREAREKEMGAGAALLPPAAPMLTKRHSMADVLGATRRTVLTDPRADAERARQDEAARFKQSQEQKLAGFRAQLPNKLSTPNLHRSGGYMAGQYNDGTAGGLGQSGVSNSYGVQAPSMQPNPMSGGMVGNSAYGMGSVGGYPMHNGYSQNALGYNGAPLQMQMLPMPMQQPGQQYDRVDRWRQSIVP</sequence>
<reference evidence="2 3" key="1">
    <citation type="submission" date="2024-02" db="EMBL/GenBank/DDBJ databases">
        <title>First draft genome assembly of two strains of Seiridium cardinale.</title>
        <authorList>
            <person name="Emiliani G."/>
            <person name="Scali E."/>
        </authorList>
    </citation>
    <scope>NUCLEOTIDE SEQUENCE [LARGE SCALE GENOMIC DNA]</scope>
    <source>
        <strain evidence="2 3">BM-138-000479</strain>
    </source>
</reference>
<feature type="compositionally biased region" description="Low complexity" evidence="1">
    <location>
        <begin position="21"/>
        <end position="40"/>
    </location>
</feature>
<feature type="region of interest" description="Disordered" evidence="1">
    <location>
        <begin position="1"/>
        <end position="55"/>
    </location>
</feature>
<feature type="region of interest" description="Disordered" evidence="1">
    <location>
        <begin position="386"/>
        <end position="415"/>
    </location>
</feature>
<accession>A0ABR2XZX4</accession>
<feature type="region of interest" description="Disordered" evidence="1">
    <location>
        <begin position="1013"/>
        <end position="1057"/>
    </location>
</feature>
<feature type="compositionally biased region" description="Basic and acidic residues" evidence="1">
    <location>
        <begin position="1045"/>
        <end position="1056"/>
    </location>
</feature>
<dbReference type="EMBL" id="JARVKM010000011">
    <property type="protein sequence ID" value="KAK9779363.1"/>
    <property type="molecule type" value="Genomic_DNA"/>
</dbReference>
<evidence type="ECO:0000256" key="1">
    <source>
        <dbReference type="SAM" id="MobiDB-lite"/>
    </source>
</evidence>
<feature type="region of interest" description="Disordered" evidence="1">
    <location>
        <begin position="575"/>
        <end position="638"/>
    </location>
</feature>
<feature type="compositionally biased region" description="Basic and acidic residues" evidence="1">
    <location>
        <begin position="139"/>
        <end position="150"/>
    </location>
</feature>
<feature type="compositionally biased region" description="Polar residues" evidence="1">
    <location>
        <begin position="127"/>
        <end position="138"/>
    </location>
</feature>
<comment type="caution">
    <text evidence="2">The sequence shown here is derived from an EMBL/GenBank/DDBJ whole genome shotgun (WGS) entry which is preliminary data.</text>
</comment>
<keyword evidence="3" id="KW-1185">Reference proteome</keyword>
<evidence type="ECO:0000313" key="3">
    <source>
        <dbReference type="Proteomes" id="UP001465668"/>
    </source>
</evidence>
<feature type="region of interest" description="Disordered" evidence="1">
    <location>
        <begin position="96"/>
        <end position="193"/>
    </location>
</feature>
<proteinExistence type="predicted"/>
<feature type="compositionally biased region" description="Polar residues" evidence="1">
    <location>
        <begin position="315"/>
        <end position="330"/>
    </location>
</feature>
<feature type="region of interest" description="Disordered" evidence="1">
    <location>
        <begin position="315"/>
        <end position="368"/>
    </location>
</feature>
<feature type="compositionally biased region" description="Low complexity" evidence="1">
    <location>
        <begin position="348"/>
        <end position="361"/>
    </location>
</feature>